<dbReference type="RefSeq" id="WP_188367389.1">
    <property type="nucleotide sequence ID" value="NZ_BMDT01000004.1"/>
</dbReference>
<evidence type="ECO:0000313" key="2">
    <source>
        <dbReference type="Proteomes" id="UP000622610"/>
    </source>
</evidence>
<protein>
    <submittedName>
        <fullName evidence="1">Uncharacterized protein</fullName>
    </submittedName>
</protein>
<sequence>MSYEYSLRYALDPAKDNEERIEELILFCREAQIDEVNFFINHEEIGRGHISLQETVEWMKASLQLKERLAKEQIGFSLNPGITLMHGDRGRVVDPLLGIQTMVDRDGTKASAVACPGDPIWQEYIAKNYGIYASVEPEYLWLEDDFRHFNHKPVLWGCFCDAHMERYQTALGQEISREDFVEQILDPKEPTMARQVYLDICRNEMNETAFKIEQAVHAVSPQTKLALMTSQPEEHATEGRDWQQIFENLSGDHPFVARPHLPSYNEVTPKVYNNGFNRVSRITAHLLGDDSVLYPELENYMYSRYAKSNQFSRFQLESSLILHPKGSTMNLFDMMGTGVVRDYQLQTMLSEAKPFLTRISALDLRISEQRGIHVLYGTRGSYSIRTKEGARREELIPREDSWLALLGAFGISSIPATYSRLLKNQVVAISGQYLRQLTIEEIEQLFTENFVLLDGESVAVLVERHLGSLIGVESCEWLAVRSGQQSYEQVDNGHRYCGVKEARLTLMQQVGDYLKIKYNQVPKQVISNAYNEYHEIQGPYLVQMENCLILPVAWDEKDGWNSQYISLREAMVKEVIAGIKPSYPKLAMTNDMPYCNLYHYQKEGKIFYMIANFSTEPYEVIECQLITADSELIEYSRQGEKMVAYDGEKIQTAIGSYELKVFEVK</sequence>
<evidence type="ECO:0000313" key="1">
    <source>
        <dbReference type="EMBL" id="GGI65554.1"/>
    </source>
</evidence>
<name>A0A917N511_9ENTE</name>
<gene>
    <name evidence="1" type="ORF">GCM10011482_12080</name>
</gene>
<reference evidence="1" key="1">
    <citation type="journal article" date="2014" name="Int. J. Syst. Evol. Microbiol.">
        <title>Complete genome sequence of Corynebacterium casei LMG S-19264T (=DSM 44701T), isolated from a smear-ripened cheese.</title>
        <authorList>
            <consortium name="US DOE Joint Genome Institute (JGI-PGF)"/>
            <person name="Walter F."/>
            <person name="Albersmeier A."/>
            <person name="Kalinowski J."/>
            <person name="Ruckert C."/>
        </authorList>
    </citation>
    <scope>NUCLEOTIDE SEQUENCE</scope>
    <source>
        <strain evidence="1">CCM 8433</strain>
    </source>
</reference>
<organism evidence="1 2">
    <name type="scientific">Enterococcus alcedinis</name>
    <dbReference type="NCBI Taxonomy" id="1274384"/>
    <lineage>
        <taxon>Bacteria</taxon>
        <taxon>Bacillati</taxon>
        <taxon>Bacillota</taxon>
        <taxon>Bacilli</taxon>
        <taxon>Lactobacillales</taxon>
        <taxon>Enterococcaceae</taxon>
        <taxon>Enterococcus</taxon>
    </lineage>
</organism>
<comment type="caution">
    <text evidence="1">The sequence shown here is derived from an EMBL/GenBank/DDBJ whole genome shotgun (WGS) entry which is preliminary data.</text>
</comment>
<dbReference type="AlphaFoldDB" id="A0A917N511"/>
<proteinExistence type="predicted"/>
<dbReference type="Proteomes" id="UP000622610">
    <property type="component" value="Unassembled WGS sequence"/>
</dbReference>
<keyword evidence="2" id="KW-1185">Reference proteome</keyword>
<dbReference type="EMBL" id="BMDT01000004">
    <property type="protein sequence ID" value="GGI65554.1"/>
    <property type="molecule type" value="Genomic_DNA"/>
</dbReference>
<reference evidence="1" key="2">
    <citation type="submission" date="2020-09" db="EMBL/GenBank/DDBJ databases">
        <authorList>
            <person name="Sun Q."/>
            <person name="Sedlacek I."/>
        </authorList>
    </citation>
    <scope>NUCLEOTIDE SEQUENCE</scope>
    <source>
        <strain evidence="1">CCM 8433</strain>
    </source>
</reference>
<accession>A0A917N511</accession>